<evidence type="ECO:0000313" key="1">
    <source>
        <dbReference type="EMBL" id="KAH1176095.1"/>
    </source>
</evidence>
<proteinExistence type="predicted"/>
<dbReference type="AlphaFoldDB" id="A0A9D3XBC6"/>
<organism evidence="1 2">
    <name type="scientific">Mauremys mutica</name>
    <name type="common">yellowpond turtle</name>
    <dbReference type="NCBI Taxonomy" id="74926"/>
    <lineage>
        <taxon>Eukaryota</taxon>
        <taxon>Metazoa</taxon>
        <taxon>Chordata</taxon>
        <taxon>Craniata</taxon>
        <taxon>Vertebrata</taxon>
        <taxon>Euteleostomi</taxon>
        <taxon>Archelosauria</taxon>
        <taxon>Testudinata</taxon>
        <taxon>Testudines</taxon>
        <taxon>Cryptodira</taxon>
        <taxon>Durocryptodira</taxon>
        <taxon>Testudinoidea</taxon>
        <taxon>Geoemydidae</taxon>
        <taxon>Geoemydinae</taxon>
        <taxon>Mauremys</taxon>
    </lineage>
</organism>
<name>A0A9D3XBC6_9SAUR</name>
<comment type="caution">
    <text evidence="1">The sequence shown here is derived from an EMBL/GenBank/DDBJ whole genome shotgun (WGS) entry which is preliminary data.</text>
</comment>
<protein>
    <submittedName>
        <fullName evidence="1">Uncharacterized protein</fullName>
    </submittedName>
</protein>
<gene>
    <name evidence="1" type="ORF">KIL84_020829</name>
</gene>
<sequence>MCVCAGEDPTIQPNLPETLLNPGGVSGLSLVSAFVCGRLKEKENHCRFPVSIFPYTLQILPPPPGGKGFPPHPPPLPPPSIYLKSTVDCWGPRQALCPLDRKETDLVVPYPGLCCKACGGKKVLQFLHPWSCQAA</sequence>
<accession>A0A9D3XBC6</accession>
<evidence type="ECO:0000313" key="2">
    <source>
        <dbReference type="Proteomes" id="UP000827986"/>
    </source>
</evidence>
<keyword evidence="2" id="KW-1185">Reference proteome</keyword>
<reference evidence="1" key="1">
    <citation type="submission" date="2021-09" db="EMBL/GenBank/DDBJ databases">
        <title>The genome of Mauremys mutica provides insights into the evolution of semi-aquatic lifestyle.</title>
        <authorList>
            <person name="Gong S."/>
            <person name="Gao Y."/>
        </authorList>
    </citation>
    <scope>NUCLEOTIDE SEQUENCE</scope>
    <source>
        <strain evidence="1">MM-2020</strain>
        <tissue evidence="1">Muscle</tissue>
    </source>
</reference>
<dbReference type="Proteomes" id="UP000827986">
    <property type="component" value="Unassembled WGS sequence"/>
</dbReference>
<dbReference type="EMBL" id="JAHDVG010000475">
    <property type="protein sequence ID" value="KAH1176095.1"/>
    <property type="molecule type" value="Genomic_DNA"/>
</dbReference>